<dbReference type="GeneID" id="104600550"/>
<dbReference type="KEGG" id="nnu:104600550"/>
<keyword evidence="2" id="KW-1185">Reference proteome</keyword>
<sequence>MIRPQAVPLDGQDRPQVECFESCTPELMKGRSGDFLRVEDLKTLIKQCIKELHTKSDVEVSRFKGREARQGAGSDSKEDEEIQIWTQVPDPGQARFKSLSTRFTQLAKKLEGKKFFSEPRWPTGRQTNYSPVRLEPTWVSLPSKQQLNPSVGSPLAYIPSPNNMAMGDLSQAATSSQKVRSSSKGVWEMDYRQQQSQELPLVPVEEIVEETLLVATPIAVVGNEVHSGNVGNCLDQSRELGNSGVSPKQMRRSNGEVLLGNKGKASSSAAEVGKDSKSETNHSSWVTSKLLGLGTFLGISMEGMEADTIKFLEGIE</sequence>
<dbReference type="RefSeq" id="XP_019053860.1">
    <property type="nucleotide sequence ID" value="XM_019198315.1"/>
</dbReference>
<organism evidence="2 3">
    <name type="scientific">Nelumbo nucifera</name>
    <name type="common">Sacred lotus</name>
    <dbReference type="NCBI Taxonomy" id="4432"/>
    <lineage>
        <taxon>Eukaryota</taxon>
        <taxon>Viridiplantae</taxon>
        <taxon>Streptophyta</taxon>
        <taxon>Embryophyta</taxon>
        <taxon>Tracheophyta</taxon>
        <taxon>Spermatophyta</taxon>
        <taxon>Magnoliopsida</taxon>
        <taxon>Proteales</taxon>
        <taxon>Nelumbonaceae</taxon>
        <taxon>Nelumbo</taxon>
    </lineage>
</organism>
<gene>
    <name evidence="3" type="primary">LOC104600550</name>
</gene>
<evidence type="ECO:0000313" key="3">
    <source>
        <dbReference type="RefSeq" id="XP_019053860.1"/>
    </source>
</evidence>
<protein>
    <submittedName>
        <fullName evidence="3">Uncharacterized protein LOC104600550</fullName>
    </submittedName>
</protein>
<feature type="region of interest" description="Disordered" evidence="1">
    <location>
        <begin position="239"/>
        <end position="281"/>
    </location>
</feature>
<dbReference type="Proteomes" id="UP000189703">
    <property type="component" value="Unplaced"/>
</dbReference>
<dbReference type="InParanoid" id="A0A1U8Q709"/>
<reference evidence="3" key="1">
    <citation type="submission" date="2025-08" db="UniProtKB">
        <authorList>
            <consortium name="RefSeq"/>
        </authorList>
    </citation>
    <scope>IDENTIFICATION</scope>
</reference>
<evidence type="ECO:0000313" key="2">
    <source>
        <dbReference type="Proteomes" id="UP000189703"/>
    </source>
</evidence>
<proteinExistence type="predicted"/>
<name>A0A1U8Q709_NELNU</name>
<accession>A0A1U8Q709</accession>
<evidence type="ECO:0000256" key="1">
    <source>
        <dbReference type="SAM" id="MobiDB-lite"/>
    </source>
</evidence>
<dbReference type="AlphaFoldDB" id="A0A1U8Q709"/>